<evidence type="ECO:0000313" key="7">
    <source>
        <dbReference type="EMBL" id="GLH70006.1"/>
    </source>
</evidence>
<organism evidence="7 8">
    <name type="scientific">Geothrix rubra</name>
    <dbReference type="NCBI Taxonomy" id="2927977"/>
    <lineage>
        <taxon>Bacteria</taxon>
        <taxon>Pseudomonadati</taxon>
        <taxon>Acidobacteriota</taxon>
        <taxon>Holophagae</taxon>
        <taxon>Holophagales</taxon>
        <taxon>Holophagaceae</taxon>
        <taxon>Geothrix</taxon>
    </lineage>
</organism>
<feature type="region of interest" description="Disordered" evidence="5">
    <location>
        <begin position="48"/>
        <end position="68"/>
    </location>
</feature>
<evidence type="ECO:0000256" key="5">
    <source>
        <dbReference type="SAM" id="MobiDB-lite"/>
    </source>
</evidence>
<proteinExistence type="predicted"/>
<dbReference type="InterPro" id="IPR003593">
    <property type="entry name" value="AAA+_ATPase"/>
</dbReference>
<accession>A0ABQ5Q6D2</accession>
<dbReference type="RefSeq" id="WP_285724280.1">
    <property type="nucleotide sequence ID" value="NZ_BSDD01000002.1"/>
</dbReference>
<protein>
    <recommendedName>
        <fullName evidence="6">Sigma-54 factor interaction domain-containing protein</fullName>
    </recommendedName>
</protein>
<keyword evidence="8" id="KW-1185">Reference proteome</keyword>
<evidence type="ECO:0000256" key="4">
    <source>
        <dbReference type="ARBA" id="ARBA00023163"/>
    </source>
</evidence>
<evidence type="ECO:0000256" key="3">
    <source>
        <dbReference type="ARBA" id="ARBA00023015"/>
    </source>
</evidence>
<dbReference type="Pfam" id="PF25601">
    <property type="entry name" value="AAA_lid_14"/>
    <property type="match status" value="1"/>
</dbReference>
<dbReference type="Gene3D" id="3.40.50.300">
    <property type="entry name" value="P-loop containing nucleotide triphosphate hydrolases"/>
    <property type="match status" value="1"/>
</dbReference>
<name>A0ABQ5Q6D2_9BACT</name>
<reference evidence="7 8" key="1">
    <citation type="journal article" date="2023" name="Antonie Van Leeuwenhoek">
        <title>Mesoterricola silvestris gen. nov., sp. nov., Mesoterricola sediminis sp. nov., Geothrix oryzae sp. nov., Geothrix edaphica sp. nov., Geothrix rubra sp. nov., and Geothrix limicola sp. nov., six novel members of Acidobacteriota isolated from soils.</title>
        <authorList>
            <person name="Itoh H."/>
            <person name="Sugisawa Y."/>
            <person name="Mise K."/>
            <person name="Xu Z."/>
            <person name="Kuniyasu M."/>
            <person name="Ushijima N."/>
            <person name="Kawano K."/>
            <person name="Kobayashi E."/>
            <person name="Shiratori Y."/>
            <person name="Masuda Y."/>
            <person name="Senoo K."/>
        </authorList>
    </citation>
    <scope>NUCLEOTIDE SEQUENCE [LARGE SCALE GENOMIC DNA]</scope>
    <source>
        <strain evidence="7 8">Red803</strain>
    </source>
</reference>
<dbReference type="PANTHER" id="PTHR32071:SF57">
    <property type="entry name" value="C4-DICARBOXYLATE TRANSPORT TRANSCRIPTIONAL REGULATORY PROTEIN DCTD"/>
    <property type="match status" value="1"/>
</dbReference>
<evidence type="ECO:0000259" key="6">
    <source>
        <dbReference type="PROSITE" id="PS50045"/>
    </source>
</evidence>
<dbReference type="InterPro" id="IPR027417">
    <property type="entry name" value="P-loop_NTPase"/>
</dbReference>
<gene>
    <name evidence="7" type="ORF">GETHPA_15390</name>
</gene>
<evidence type="ECO:0000256" key="2">
    <source>
        <dbReference type="ARBA" id="ARBA00022840"/>
    </source>
</evidence>
<dbReference type="InterPro" id="IPR025944">
    <property type="entry name" value="Sigma_54_int_dom_CS"/>
</dbReference>
<dbReference type="Pfam" id="PF00158">
    <property type="entry name" value="Sigma54_activat"/>
    <property type="match status" value="1"/>
</dbReference>
<evidence type="ECO:0000313" key="8">
    <source>
        <dbReference type="Proteomes" id="UP001165089"/>
    </source>
</evidence>
<dbReference type="InterPro" id="IPR058031">
    <property type="entry name" value="AAA_lid_NorR"/>
</dbReference>
<dbReference type="PROSITE" id="PS50045">
    <property type="entry name" value="SIGMA54_INTERACT_4"/>
    <property type="match status" value="1"/>
</dbReference>
<keyword evidence="4" id="KW-0804">Transcription</keyword>
<sequence length="1012" mass="110401">MLKAAWLGSWKAPWGLDRGRRWGDPAWTLAALAQAWLLGGHEGRWPRLDQEARRPQGPRTLARPEAFSPRPDPAWVARLRHGSPGVPAHQRGAREDELVAWCWQALLEGEGAPWMSAGTVYLDRATRLRWIPLLGAVDAEGRLHLPPFLEGLVPEALRRLPPGWWACLLGGMDGEGRLLPEGPLDSDLPWPQIQPHAGPLVLENLPEALRPFSGAPWLLALPEDRWMLDPRVRAWSRGRGAAPEALDPLAPRGLASGELPEGSLAAVLAQTLPADPPPGWGAALAADLGEVFPRPPCPPACGDPVWDRIRVRWGGEPPGPSPAYPPWGSRVHPCADPFHWMAEGLLAHHACETERALRAFTWAHAHFLRLGARGWAARAASNAAAKALLWADLPGHARWQALRGPLPSPWRELEEAQLLDVHRGPAAALAEARSLVQAHPDFPEAWGLLASAALDLGREELIREALPHVEGHPFARLLAAALGPLAEPPPPEADPETRLAWEAQRLLRGHGDPGACRAAWGACPNQIMRLELGLQVLERRPDLRTPGMLLALQVLADRAASPRHQARLGALWPEPPEAPDGAPRSLLTAWLAARPHPTWLAWEEEGRVAHLGSGDPPPEGALSRLARDGSLPPFTDGGWIWRSLSLHWEGSPVGALLLGLPEEAPLAVPTEPLLLAPWLAQLRARQAPAADPAPGLLLTDGSEPMASVLRELDRVAPTELPVLILGPTGSGKELAARELHQRSGRPGPLVAVNCSAFAEGLLESELFGHVKGAFTGAHQDRRGAIEAARGGTLFLDEVADLSPRLQSLLLRVLQEREIRRVGSDHAIRVEVRFVAATHRPLEELAAGGAFRRDLLFRLEGAVLRLPALAARRHEFPFLVPRLVVRAAESARRPVPALAPGLPQALARRPWPGNVRELLHALERALLRCEDGILKPRHFPELDQPEAQEGTWEEATRAFQRRFLLETLRNSGFQVAEAARTLGLARPALYTAARRLGLDLVAERERWQQEGPA</sequence>
<dbReference type="PANTHER" id="PTHR32071">
    <property type="entry name" value="TRANSCRIPTIONAL REGULATORY PROTEIN"/>
    <property type="match status" value="1"/>
</dbReference>
<comment type="caution">
    <text evidence="7">The sequence shown here is derived from an EMBL/GenBank/DDBJ whole genome shotgun (WGS) entry which is preliminary data.</text>
</comment>
<dbReference type="InterPro" id="IPR002078">
    <property type="entry name" value="Sigma_54_int"/>
</dbReference>
<evidence type="ECO:0000256" key="1">
    <source>
        <dbReference type="ARBA" id="ARBA00022741"/>
    </source>
</evidence>
<keyword evidence="3" id="KW-0805">Transcription regulation</keyword>
<keyword evidence="2" id="KW-0067">ATP-binding</keyword>
<dbReference type="SUPFAM" id="SSF52540">
    <property type="entry name" value="P-loop containing nucleoside triphosphate hydrolases"/>
    <property type="match status" value="1"/>
</dbReference>
<keyword evidence="1" id="KW-0547">Nucleotide-binding</keyword>
<dbReference type="CDD" id="cd00009">
    <property type="entry name" value="AAA"/>
    <property type="match status" value="1"/>
</dbReference>
<feature type="domain" description="Sigma-54 factor interaction" evidence="6">
    <location>
        <begin position="698"/>
        <end position="926"/>
    </location>
</feature>
<dbReference type="Gene3D" id="1.10.10.60">
    <property type="entry name" value="Homeodomain-like"/>
    <property type="match status" value="1"/>
</dbReference>
<dbReference type="PROSITE" id="PS00688">
    <property type="entry name" value="SIGMA54_INTERACT_3"/>
    <property type="match status" value="1"/>
</dbReference>
<dbReference type="EMBL" id="BSDD01000002">
    <property type="protein sequence ID" value="GLH70006.1"/>
    <property type="molecule type" value="Genomic_DNA"/>
</dbReference>
<dbReference type="Proteomes" id="UP001165089">
    <property type="component" value="Unassembled WGS sequence"/>
</dbReference>
<dbReference type="SMART" id="SM00382">
    <property type="entry name" value="AAA"/>
    <property type="match status" value="1"/>
</dbReference>
<dbReference type="Gene3D" id="1.10.8.60">
    <property type="match status" value="1"/>
</dbReference>